<organism evidence="1 2">
    <name type="scientific">Microvirga alba</name>
    <dbReference type="NCBI Taxonomy" id="2791025"/>
    <lineage>
        <taxon>Bacteria</taxon>
        <taxon>Pseudomonadati</taxon>
        <taxon>Pseudomonadota</taxon>
        <taxon>Alphaproteobacteria</taxon>
        <taxon>Hyphomicrobiales</taxon>
        <taxon>Methylobacteriaceae</taxon>
        <taxon>Microvirga</taxon>
    </lineage>
</organism>
<dbReference type="Gene3D" id="2.40.100.20">
    <property type="match status" value="1"/>
</dbReference>
<evidence type="ECO:0000313" key="2">
    <source>
        <dbReference type="Proteomes" id="UP000599312"/>
    </source>
</evidence>
<gene>
    <name evidence="1" type="ORF">I2H38_18375</name>
</gene>
<name>A0A931FU68_9HYPH</name>
<evidence type="ECO:0008006" key="3">
    <source>
        <dbReference type="Google" id="ProtNLM"/>
    </source>
</evidence>
<dbReference type="RefSeq" id="WP_196273332.1">
    <property type="nucleotide sequence ID" value="NZ_JADQDO010000012.1"/>
</dbReference>
<reference evidence="1" key="1">
    <citation type="submission" date="2020-11" db="EMBL/GenBank/DDBJ databases">
        <authorList>
            <person name="Kim M.K."/>
        </authorList>
    </citation>
    <scope>NUCLEOTIDE SEQUENCE</scope>
    <source>
        <strain evidence="1">BT350</strain>
    </source>
</reference>
<dbReference type="AlphaFoldDB" id="A0A931FU68"/>
<accession>A0A931FU68</accession>
<dbReference type="EMBL" id="JADQDO010000012">
    <property type="protein sequence ID" value="MBF9235341.1"/>
    <property type="molecule type" value="Genomic_DNA"/>
</dbReference>
<protein>
    <recommendedName>
        <fullName evidence="3">DUF3830 family protein</fullName>
    </recommendedName>
</protein>
<proteinExistence type="predicted"/>
<sequence>MNAIHISGESFDIEVLDKWAPKTVAALRKIGHLDLNLTRSHWCGPALLAGLDQGPVLDIEEAEQPVISLYPGIICLRPIERRNSTYQTDVWARLPAIYSATAEIVVAFGHAEYRNAIGPSYVTPFARIADFGPDAAAYLEKMSDRGAATGFLTMNGER</sequence>
<dbReference type="Proteomes" id="UP000599312">
    <property type="component" value="Unassembled WGS sequence"/>
</dbReference>
<comment type="caution">
    <text evidence="1">The sequence shown here is derived from an EMBL/GenBank/DDBJ whole genome shotgun (WGS) entry which is preliminary data.</text>
</comment>
<evidence type="ECO:0000313" key="1">
    <source>
        <dbReference type="EMBL" id="MBF9235341.1"/>
    </source>
</evidence>
<keyword evidence="2" id="KW-1185">Reference proteome</keyword>